<keyword evidence="7" id="KW-1185">Reference proteome</keyword>
<evidence type="ECO:0000259" key="5">
    <source>
        <dbReference type="Pfam" id="PF00296"/>
    </source>
</evidence>
<dbReference type="AlphaFoldDB" id="A0A4R2IR79"/>
<dbReference type="SUPFAM" id="SSF51679">
    <property type="entry name" value="Bacterial luciferase-like"/>
    <property type="match status" value="1"/>
</dbReference>
<evidence type="ECO:0000313" key="6">
    <source>
        <dbReference type="EMBL" id="TCO46629.1"/>
    </source>
</evidence>
<keyword evidence="1" id="KW-0285">Flavoprotein</keyword>
<dbReference type="Proteomes" id="UP000295680">
    <property type="component" value="Unassembled WGS sequence"/>
</dbReference>
<keyword evidence="3" id="KW-0560">Oxidoreductase</keyword>
<dbReference type="PANTHER" id="PTHR42847:SF4">
    <property type="entry name" value="ALKANESULFONATE MONOOXYGENASE-RELATED"/>
    <property type="match status" value="1"/>
</dbReference>
<evidence type="ECO:0000256" key="4">
    <source>
        <dbReference type="ARBA" id="ARBA00023033"/>
    </source>
</evidence>
<protein>
    <submittedName>
        <fullName evidence="6">Alkanesulfonate monooxygenase</fullName>
    </submittedName>
</protein>
<evidence type="ECO:0000256" key="2">
    <source>
        <dbReference type="ARBA" id="ARBA00022643"/>
    </source>
</evidence>
<organism evidence="6 7">
    <name type="scientific">Actinocrispum wychmicini</name>
    <dbReference type="NCBI Taxonomy" id="1213861"/>
    <lineage>
        <taxon>Bacteria</taxon>
        <taxon>Bacillati</taxon>
        <taxon>Actinomycetota</taxon>
        <taxon>Actinomycetes</taxon>
        <taxon>Pseudonocardiales</taxon>
        <taxon>Pseudonocardiaceae</taxon>
        <taxon>Actinocrispum</taxon>
    </lineage>
</organism>
<dbReference type="InterPro" id="IPR050172">
    <property type="entry name" value="SsuD_RutA_monooxygenase"/>
</dbReference>
<dbReference type="EMBL" id="SLWS01000018">
    <property type="protein sequence ID" value="TCO46629.1"/>
    <property type="molecule type" value="Genomic_DNA"/>
</dbReference>
<keyword evidence="4 6" id="KW-0503">Monooxygenase</keyword>
<dbReference type="PANTHER" id="PTHR42847">
    <property type="entry name" value="ALKANESULFONATE MONOOXYGENASE"/>
    <property type="match status" value="1"/>
</dbReference>
<dbReference type="GO" id="GO:0046306">
    <property type="term" value="P:alkanesulfonate catabolic process"/>
    <property type="evidence" value="ECO:0007669"/>
    <property type="project" value="TreeGrafter"/>
</dbReference>
<sequence>MSPMRFHWSIPGSGVRDPLRGAKDRTLVNPVEDIDAQLDLCRLADEGGIDSLLLPTGFQRADPIALATYFGGATKRVRFMAAIRPGTISPTLLVTQVNTVAAVTGGRVSVNVVAGHNSTEMRYYGDFLSHDERFQRSDEFWTICHALWRADGPVDFTGSLLQVEGARVNTPFLGEHGRTRPELYFGGSSELAADMAVKHGDCLLRLGDTPAKIAPGIQRVLAAGKEAGLLFSVIVRPTRAEAIEWGHAMIERAGEEGRAVQDRFREQSKESVGFASTYSLGYDKSDWPEPFLWTGLIPYMGPLGLALTGTPDDIVAGLMAYRRIGVTQFLFHGRPDLETLPYFCQEVLPRVRAREHELELV</sequence>
<evidence type="ECO:0000256" key="3">
    <source>
        <dbReference type="ARBA" id="ARBA00023002"/>
    </source>
</evidence>
<evidence type="ECO:0000313" key="7">
    <source>
        <dbReference type="Proteomes" id="UP000295680"/>
    </source>
</evidence>
<dbReference type="InterPro" id="IPR011251">
    <property type="entry name" value="Luciferase-like_dom"/>
</dbReference>
<gene>
    <name evidence="6" type="ORF">EV192_11824</name>
</gene>
<evidence type="ECO:0000256" key="1">
    <source>
        <dbReference type="ARBA" id="ARBA00022630"/>
    </source>
</evidence>
<dbReference type="InterPro" id="IPR036661">
    <property type="entry name" value="Luciferase-like_sf"/>
</dbReference>
<dbReference type="Gene3D" id="3.20.20.30">
    <property type="entry name" value="Luciferase-like domain"/>
    <property type="match status" value="1"/>
</dbReference>
<dbReference type="GO" id="GO:0008726">
    <property type="term" value="F:alkanesulfonate monooxygenase activity"/>
    <property type="evidence" value="ECO:0007669"/>
    <property type="project" value="TreeGrafter"/>
</dbReference>
<name>A0A4R2IR79_9PSEU</name>
<keyword evidence="2" id="KW-0288">FMN</keyword>
<comment type="caution">
    <text evidence="6">The sequence shown here is derived from an EMBL/GenBank/DDBJ whole genome shotgun (WGS) entry which is preliminary data.</text>
</comment>
<reference evidence="6 7" key="1">
    <citation type="submission" date="2019-03" db="EMBL/GenBank/DDBJ databases">
        <title>Genomic Encyclopedia of Type Strains, Phase IV (KMG-IV): sequencing the most valuable type-strain genomes for metagenomic binning, comparative biology and taxonomic classification.</title>
        <authorList>
            <person name="Goeker M."/>
        </authorList>
    </citation>
    <scope>NUCLEOTIDE SEQUENCE [LARGE SCALE GENOMIC DNA]</scope>
    <source>
        <strain evidence="6 7">DSM 45934</strain>
    </source>
</reference>
<feature type="domain" description="Luciferase-like" evidence="5">
    <location>
        <begin position="4"/>
        <end position="328"/>
    </location>
</feature>
<accession>A0A4R2IR79</accession>
<dbReference type="Pfam" id="PF00296">
    <property type="entry name" value="Bac_luciferase"/>
    <property type="match status" value="1"/>
</dbReference>
<proteinExistence type="predicted"/>
<dbReference type="OrthoDB" id="9814695at2"/>